<dbReference type="AlphaFoldDB" id="A0A250WUH7"/>
<keyword evidence="3" id="KW-1185">Reference proteome</keyword>
<dbReference type="Proteomes" id="UP000232323">
    <property type="component" value="Unassembled WGS sequence"/>
</dbReference>
<dbReference type="EMBL" id="BEGY01000007">
    <property type="protein sequence ID" value="GAX74455.1"/>
    <property type="molecule type" value="Genomic_DNA"/>
</dbReference>
<proteinExistence type="predicted"/>
<feature type="region of interest" description="Disordered" evidence="1">
    <location>
        <begin position="45"/>
        <end position="75"/>
    </location>
</feature>
<feature type="compositionally biased region" description="Polar residues" evidence="1">
    <location>
        <begin position="45"/>
        <end position="61"/>
    </location>
</feature>
<dbReference type="OrthoDB" id="272987at2759"/>
<comment type="caution">
    <text evidence="2">The sequence shown here is derived from an EMBL/GenBank/DDBJ whole genome shotgun (WGS) entry which is preliminary data.</text>
</comment>
<evidence type="ECO:0000313" key="3">
    <source>
        <dbReference type="Proteomes" id="UP000232323"/>
    </source>
</evidence>
<evidence type="ECO:0000256" key="1">
    <source>
        <dbReference type="SAM" id="MobiDB-lite"/>
    </source>
</evidence>
<name>A0A250WUH7_9CHLO</name>
<reference evidence="2 3" key="1">
    <citation type="submission" date="2017-08" db="EMBL/GenBank/DDBJ databases">
        <title>Acidophilic green algal genome provides insights into adaptation to an acidic environment.</title>
        <authorList>
            <person name="Hirooka S."/>
            <person name="Hirose Y."/>
            <person name="Kanesaki Y."/>
            <person name="Higuchi S."/>
            <person name="Fujiwara T."/>
            <person name="Onuma R."/>
            <person name="Era A."/>
            <person name="Ohbayashi R."/>
            <person name="Uzuka A."/>
            <person name="Nozaki H."/>
            <person name="Yoshikawa H."/>
            <person name="Miyagishima S.Y."/>
        </authorList>
    </citation>
    <scope>NUCLEOTIDE SEQUENCE [LARGE SCALE GENOMIC DNA]</scope>
    <source>
        <strain evidence="2 3">NIES-2499</strain>
    </source>
</reference>
<gene>
    <name evidence="2" type="ORF">CEUSTIGMA_g1904.t1</name>
</gene>
<accession>A0A250WUH7</accession>
<sequence>MCCFKPMAKESREHNVQSTFRTLQAFNQYTDALVTGSKLSSAGTKLTSANKRKGGSTSSLPAKSARKERVVPNDPLDDAFDREFLPFENGREFLAPAPYKPAKRVFGGASLLTAGDDADDLADQGDVEIEEGDQNLDLEDRFPLPEPGNTEQARNRSALQVLQVQEQGTIFGISIDIFKLMSADEQRTMMNHHHFCKPGPSNGPDHQVHLSAGPHAFIAPAIGVTTYANPYIRDSAYLTKIEGEVISKKLANGDKVSLTDEDLKTILINSSKFRSYQAQHDPDYPASGHFMLYFELRDIVGVPKSCPVGVLGGLAQMRIMYGNQLGQHSTRAWQQFAASHQKRLPTKKDRDERLLHDLAIWAKQMLQKFGDGLEIYRSSSQPYDAIPFEAAIAAGLKMPLHNNLPERVPQFTKQWLAYFSFKIRNHLRAHSGDKEVMARGDKHKNAIDKELLEVESNISTFGMEKITSLIIVRSIEE</sequence>
<organism evidence="2 3">
    <name type="scientific">Chlamydomonas eustigma</name>
    <dbReference type="NCBI Taxonomy" id="1157962"/>
    <lineage>
        <taxon>Eukaryota</taxon>
        <taxon>Viridiplantae</taxon>
        <taxon>Chlorophyta</taxon>
        <taxon>core chlorophytes</taxon>
        <taxon>Chlorophyceae</taxon>
        <taxon>CS clade</taxon>
        <taxon>Chlamydomonadales</taxon>
        <taxon>Chlamydomonadaceae</taxon>
        <taxon>Chlamydomonas</taxon>
    </lineage>
</organism>
<feature type="region of interest" description="Disordered" evidence="1">
    <location>
        <begin position="131"/>
        <end position="155"/>
    </location>
</feature>
<evidence type="ECO:0000313" key="2">
    <source>
        <dbReference type="EMBL" id="GAX74455.1"/>
    </source>
</evidence>
<protein>
    <submittedName>
        <fullName evidence="2">Uncharacterized protein</fullName>
    </submittedName>
</protein>